<keyword evidence="2" id="KW-1185">Reference proteome</keyword>
<sequence>MEEYKDYLAFCDVEPLEILKHVSTRWLSLQTCITVMKLVDTFPNLLNSKETLQLQEEFTDYQLTPLEELPKCPSPETDIATFWGEMSNLHVIFFSNKVMKLVDTFRNLLNSEETLQLQEEFTDYQLTPLEELPKCPSPETDIATFLGKMFNLHDILFQIELGLLFYQN</sequence>
<proteinExistence type="predicted"/>
<accession>A0A6J8EEM8</accession>
<evidence type="ECO:0000313" key="2">
    <source>
        <dbReference type="Proteomes" id="UP000507470"/>
    </source>
</evidence>
<dbReference type="AlphaFoldDB" id="A0A6J8EEM8"/>
<dbReference type="Proteomes" id="UP000507470">
    <property type="component" value="Unassembled WGS sequence"/>
</dbReference>
<name>A0A6J8EEM8_MYTCO</name>
<gene>
    <name evidence="1" type="ORF">MCOR_51548</name>
</gene>
<dbReference type="EMBL" id="CACVKT020009001">
    <property type="protein sequence ID" value="CAC5419169.1"/>
    <property type="molecule type" value="Genomic_DNA"/>
</dbReference>
<protein>
    <submittedName>
        <fullName evidence="1">Uncharacterized protein</fullName>
    </submittedName>
</protein>
<reference evidence="1 2" key="1">
    <citation type="submission" date="2020-06" db="EMBL/GenBank/DDBJ databases">
        <authorList>
            <person name="Li R."/>
            <person name="Bekaert M."/>
        </authorList>
    </citation>
    <scope>NUCLEOTIDE SEQUENCE [LARGE SCALE GENOMIC DNA]</scope>
    <source>
        <strain evidence="2">wild</strain>
    </source>
</reference>
<dbReference type="OrthoDB" id="6782434at2759"/>
<organism evidence="1 2">
    <name type="scientific">Mytilus coruscus</name>
    <name type="common">Sea mussel</name>
    <dbReference type="NCBI Taxonomy" id="42192"/>
    <lineage>
        <taxon>Eukaryota</taxon>
        <taxon>Metazoa</taxon>
        <taxon>Spiralia</taxon>
        <taxon>Lophotrochozoa</taxon>
        <taxon>Mollusca</taxon>
        <taxon>Bivalvia</taxon>
        <taxon>Autobranchia</taxon>
        <taxon>Pteriomorphia</taxon>
        <taxon>Mytilida</taxon>
        <taxon>Mytiloidea</taxon>
        <taxon>Mytilidae</taxon>
        <taxon>Mytilinae</taxon>
        <taxon>Mytilus</taxon>
    </lineage>
</organism>
<evidence type="ECO:0000313" key="1">
    <source>
        <dbReference type="EMBL" id="CAC5419169.1"/>
    </source>
</evidence>